<sequence length="377" mass="39165">MRIALIAPLVTPIGALHLGGAQAVLADVAGALSRRGHDVVVYAARGSRLDGVTMAGVDVDPTLLEGDLFHPGPAQPASPAMAAAYRRVYGAVRDGGFDLVHNHGFDTPAVTVAAEMDLPVLHTLHLPPTPLFADAIAQARRSTTAAVWCAAVSHAHATSWAECVSLDAVLRNGVPVNEISFQPHAARAAVIAARFSAEKGVDDGIAAARLAGWPVDVYGTPYDAAYEQAIRQRWANDTEVRFHAPLRRTDLWDALGAAGAALCLSRWEEPFGMTAAEAQAAGTPVLAARVGGLSEVVDDGATGYLVAPADVDSAAAALGRIDALSRQACRLHAERSFSLDASIDAHEALYARLAGPRHRVHGATVESRSSSAGGGAT</sequence>
<dbReference type="RefSeq" id="WP_337309237.1">
    <property type="nucleotide sequence ID" value="NZ_JAEKNS010000034.1"/>
</dbReference>
<name>A0A934N4Y0_9BACT</name>
<dbReference type="PANTHER" id="PTHR12526">
    <property type="entry name" value="GLYCOSYLTRANSFERASE"/>
    <property type="match status" value="1"/>
</dbReference>
<evidence type="ECO:0000259" key="1">
    <source>
        <dbReference type="Pfam" id="PF00534"/>
    </source>
</evidence>
<dbReference type="AlphaFoldDB" id="A0A934N4Y0"/>
<evidence type="ECO:0000313" key="4">
    <source>
        <dbReference type="Proteomes" id="UP000606991"/>
    </source>
</evidence>
<accession>A0A934N4Y0</accession>
<dbReference type="PANTHER" id="PTHR12526:SF595">
    <property type="entry name" value="BLL5217 PROTEIN"/>
    <property type="match status" value="1"/>
</dbReference>
<dbReference type="InterPro" id="IPR028098">
    <property type="entry name" value="Glyco_trans_4-like_N"/>
</dbReference>
<evidence type="ECO:0000259" key="2">
    <source>
        <dbReference type="Pfam" id="PF13439"/>
    </source>
</evidence>
<dbReference type="Proteomes" id="UP000606991">
    <property type="component" value="Unassembled WGS sequence"/>
</dbReference>
<proteinExistence type="predicted"/>
<comment type="caution">
    <text evidence="3">The sequence shown here is derived from an EMBL/GenBank/DDBJ whole genome shotgun (WGS) entry which is preliminary data.</text>
</comment>
<feature type="domain" description="Glycosyl transferase family 1" evidence="1">
    <location>
        <begin position="189"/>
        <end position="319"/>
    </location>
</feature>
<dbReference type="Pfam" id="PF00534">
    <property type="entry name" value="Glycos_transf_1"/>
    <property type="match status" value="1"/>
</dbReference>
<dbReference type="InterPro" id="IPR001296">
    <property type="entry name" value="Glyco_trans_1"/>
</dbReference>
<feature type="domain" description="Glycosyltransferase subfamily 4-like N-terminal" evidence="2">
    <location>
        <begin position="19"/>
        <end position="176"/>
    </location>
</feature>
<organism evidence="3 4">
    <name type="scientific">Candidatus Aeolococcus gillhamiae</name>
    <dbReference type="NCBI Taxonomy" id="3127015"/>
    <lineage>
        <taxon>Bacteria</taxon>
        <taxon>Bacillati</taxon>
        <taxon>Candidatus Dormiibacterota</taxon>
        <taxon>Candidatus Dormibacteria</taxon>
        <taxon>Candidatus Aeolococcales</taxon>
        <taxon>Candidatus Aeolococcaceae</taxon>
        <taxon>Candidatus Aeolococcus</taxon>
    </lineage>
</organism>
<dbReference type="Gene3D" id="3.40.50.2000">
    <property type="entry name" value="Glycogen Phosphorylase B"/>
    <property type="match status" value="2"/>
</dbReference>
<dbReference type="SUPFAM" id="SSF53756">
    <property type="entry name" value="UDP-Glycosyltransferase/glycogen phosphorylase"/>
    <property type="match status" value="1"/>
</dbReference>
<gene>
    <name evidence="3" type="ORF">JF886_02390</name>
</gene>
<protein>
    <submittedName>
        <fullName evidence="3">Glycosyltransferase</fullName>
    </submittedName>
</protein>
<dbReference type="GO" id="GO:0016757">
    <property type="term" value="F:glycosyltransferase activity"/>
    <property type="evidence" value="ECO:0007669"/>
    <property type="project" value="InterPro"/>
</dbReference>
<reference evidence="3 4" key="1">
    <citation type="submission" date="2020-10" db="EMBL/GenBank/DDBJ databases">
        <title>Ca. Dormibacterota MAGs.</title>
        <authorList>
            <person name="Montgomery K."/>
        </authorList>
    </citation>
    <scope>NUCLEOTIDE SEQUENCE [LARGE SCALE GENOMIC DNA]</scope>
    <source>
        <strain evidence="3">SC8812_S17_18</strain>
    </source>
</reference>
<evidence type="ECO:0000313" key="3">
    <source>
        <dbReference type="EMBL" id="MBJ7593704.1"/>
    </source>
</evidence>
<dbReference type="Pfam" id="PF13439">
    <property type="entry name" value="Glyco_transf_4"/>
    <property type="match status" value="1"/>
</dbReference>
<dbReference type="EMBL" id="JAEKNS010000034">
    <property type="protein sequence ID" value="MBJ7593704.1"/>
    <property type="molecule type" value="Genomic_DNA"/>
</dbReference>